<dbReference type="PANTHER" id="PTHR46785:SF1">
    <property type="entry name" value="VON WILLEBRAND FACTOR A DOMAIN-CONTAINING PROTEIN 3B"/>
    <property type="match status" value="1"/>
</dbReference>
<dbReference type="Gene3D" id="3.40.50.410">
    <property type="entry name" value="von Willebrand factor, type A domain"/>
    <property type="match status" value="1"/>
</dbReference>
<evidence type="ECO:0000256" key="2">
    <source>
        <dbReference type="SAM" id="MobiDB-lite"/>
    </source>
</evidence>
<keyword evidence="1" id="KW-0175">Coiled coil</keyword>
<keyword evidence="5" id="KW-1185">Reference proteome</keyword>
<evidence type="ECO:0000313" key="5">
    <source>
        <dbReference type="Proteomes" id="UP000053238"/>
    </source>
</evidence>
<dbReference type="InterPro" id="IPR002035">
    <property type="entry name" value="VWF_A"/>
</dbReference>
<protein>
    <submittedName>
        <fullName evidence="4">von Willebrand factor A domain-containing protein 3B</fullName>
    </submittedName>
</protein>
<sequence length="697" mass="78928">WLQQGSRGLFGNVFEDDVYILIDTSQSMKDKLPLVKEKVFQLIQEQLRHKKRFNFVKFSAQAVAWQEKLAEVNEENLQDAWLWIKGLEVGSSTNTLKALQVALADTDAQAIYLLTDGRPDQPPPIILAQVQLHRKIPIHTVSFNCDDIEANKFLYELSTETEGRFHYYNIYLTDPGSAEFIVSEDIHLLKREIEQGERDLERVKTFHAKCLMMDFYNGENEPENNLLRILSHSVKSREESPEEGICPERKSFSVKKSMECATIFKGKLTEQEPLGGAADNVSSAAFVTNTTSSEGKTVQTCNTKDQNTAKMQRAGHGGWYCNKVFTAVARLLPVPKLCSLPQLSYVHSMRQLHFKLPKCISTLCYILHSLFSSSLDISSALWLKSHGLVARRLTIMDALAPTAVPHGTKYIPVLDKHIVSKVFDEMLPLAHVSNDKKQITLINPQAVNLDAYKEKLEQAIKSYERRLNLVIWRALSQEERDKFKEDGPVRYMQHKEALLEALENLGWPVSYEDVMLLEDEILAALKWIQQASDLQEAVKKETERSSESQISNNKKSKERQKGQVSVTHKSQKVIARSDVTGFYYPGTVIKNISSTCTLVDFNNGETQVVPVKFAIPVGGAMPCPYLQVGDYVFARTGTQAGNEYYAPAIVIATPKSVEMGDKLYTVLMFNNRKEHSVRSGLIKISQMKYAFSCHYIR</sequence>
<reference evidence="4 5" key="1">
    <citation type="submission" date="2014-04" db="EMBL/GenBank/DDBJ databases">
        <title>Genome evolution of avian class.</title>
        <authorList>
            <person name="Zhang G."/>
            <person name="Li C."/>
        </authorList>
    </citation>
    <scope>NUCLEOTIDE SEQUENCE [LARGE SCALE GENOMIC DNA]</scope>
    <source>
        <strain evidence="4">BGI_N336</strain>
    </source>
</reference>
<dbReference type="CDD" id="cd00198">
    <property type="entry name" value="vWFA"/>
    <property type="match status" value="1"/>
</dbReference>
<feature type="non-terminal residue" evidence="4">
    <location>
        <position position="1"/>
    </location>
</feature>
<dbReference type="AlphaFoldDB" id="A0A093QHX8"/>
<dbReference type="Pfam" id="PF15057">
    <property type="entry name" value="DUF4537"/>
    <property type="match status" value="1"/>
</dbReference>
<dbReference type="InterPro" id="IPR036465">
    <property type="entry name" value="vWFA_dom_sf"/>
</dbReference>
<gene>
    <name evidence="4" type="ORF">N336_01315</name>
</gene>
<feature type="coiled-coil region" evidence="1">
    <location>
        <begin position="446"/>
        <end position="473"/>
    </location>
</feature>
<evidence type="ECO:0000256" key="1">
    <source>
        <dbReference type="SAM" id="Coils"/>
    </source>
</evidence>
<organism evidence="4 5">
    <name type="scientific">Phalacrocorax carbo</name>
    <name type="common">Great cormorant</name>
    <name type="synonym">Pelecanus carbo</name>
    <dbReference type="NCBI Taxonomy" id="9209"/>
    <lineage>
        <taxon>Eukaryota</taxon>
        <taxon>Metazoa</taxon>
        <taxon>Chordata</taxon>
        <taxon>Craniata</taxon>
        <taxon>Vertebrata</taxon>
        <taxon>Euteleostomi</taxon>
        <taxon>Archelosauria</taxon>
        <taxon>Archosauria</taxon>
        <taxon>Dinosauria</taxon>
        <taxon>Saurischia</taxon>
        <taxon>Theropoda</taxon>
        <taxon>Coelurosauria</taxon>
        <taxon>Aves</taxon>
        <taxon>Neognathae</taxon>
        <taxon>Neoaves</taxon>
        <taxon>Aequornithes</taxon>
        <taxon>Suliformes</taxon>
        <taxon>Phalacrocoracidae</taxon>
        <taxon>Phalacrocorax</taxon>
    </lineage>
</organism>
<dbReference type="SMART" id="SM00327">
    <property type="entry name" value="VWA"/>
    <property type="match status" value="1"/>
</dbReference>
<dbReference type="Proteomes" id="UP000053238">
    <property type="component" value="Unassembled WGS sequence"/>
</dbReference>
<feature type="domain" description="VWFA" evidence="3">
    <location>
        <begin position="17"/>
        <end position="193"/>
    </location>
</feature>
<dbReference type="InterPro" id="IPR032770">
    <property type="entry name" value="DUF4537"/>
</dbReference>
<feature type="region of interest" description="Disordered" evidence="2">
    <location>
        <begin position="539"/>
        <end position="567"/>
    </location>
</feature>
<accession>A0A093QHX8</accession>
<dbReference type="PROSITE" id="PS50234">
    <property type="entry name" value="VWFA"/>
    <property type="match status" value="1"/>
</dbReference>
<evidence type="ECO:0000259" key="3">
    <source>
        <dbReference type="PROSITE" id="PS50234"/>
    </source>
</evidence>
<evidence type="ECO:0000313" key="4">
    <source>
        <dbReference type="EMBL" id="KFW88558.1"/>
    </source>
</evidence>
<dbReference type="SUPFAM" id="SSF53300">
    <property type="entry name" value="vWA-like"/>
    <property type="match status" value="1"/>
</dbReference>
<feature type="non-terminal residue" evidence="4">
    <location>
        <position position="697"/>
    </location>
</feature>
<dbReference type="PANTHER" id="PTHR46785">
    <property type="entry name" value="VON WILLEBRAND FACTOR A DOMAIN-CONTAINING PROTEIN 3B"/>
    <property type="match status" value="1"/>
</dbReference>
<proteinExistence type="predicted"/>
<dbReference type="Pfam" id="PF13768">
    <property type="entry name" value="VWA_3"/>
    <property type="match status" value="1"/>
</dbReference>
<name>A0A093QHX8_PHACA</name>
<dbReference type="EMBL" id="KL420771">
    <property type="protein sequence ID" value="KFW88558.1"/>
    <property type="molecule type" value="Genomic_DNA"/>
</dbReference>